<dbReference type="NCBIfam" id="TIGR02436">
    <property type="entry name" value="four helix bundle protein"/>
    <property type="match status" value="1"/>
</dbReference>
<evidence type="ECO:0000313" key="1">
    <source>
        <dbReference type="EMBL" id="KGO89123.1"/>
    </source>
</evidence>
<sequence length="130" mass="15056">MTKSFEEFEVHKKGVVLTKQVFRILNQSSIEKEFGFKDQMKRAVISITNNIAEGSEYNNNKQFVRFLKIAKGSCAEVRNMLILARELEFCTQAEIQESLQLSVEISQNISNFIKYLDSKTENKKLEGLKR</sequence>
<dbReference type="Gene3D" id="1.20.1440.60">
    <property type="entry name" value="23S rRNA-intervening sequence"/>
    <property type="match status" value="1"/>
</dbReference>
<reference evidence="1 2" key="1">
    <citation type="submission" date="2013-09" db="EMBL/GenBank/DDBJ databases">
        <authorList>
            <person name="Zeng Z."/>
            <person name="Chen C."/>
        </authorList>
    </citation>
    <scope>NUCLEOTIDE SEQUENCE [LARGE SCALE GENOMIC DNA]</scope>
    <source>
        <strain evidence="1 2">GH29-5</strain>
    </source>
</reference>
<dbReference type="AlphaFoldDB" id="A0A0A2MCG4"/>
<evidence type="ECO:0000313" key="2">
    <source>
        <dbReference type="Proteomes" id="UP000030121"/>
    </source>
</evidence>
<organism evidence="1 2">
    <name type="scientific">Flavobacterium suncheonense GH29-5 = DSM 17707</name>
    <dbReference type="NCBI Taxonomy" id="1121899"/>
    <lineage>
        <taxon>Bacteria</taxon>
        <taxon>Pseudomonadati</taxon>
        <taxon>Bacteroidota</taxon>
        <taxon>Flavobacteriia</taxon>
        <taxon>Flavobacteriales</taxon>
        <taxon>Flavobacteriaceae</taxon>
        <taxon>Flavobacterium</taxon>
    </lineage>
</organism>
<dbReference type="InterPro" id="IPR036583">
    <property type="entry name" value="23S_rRNA_IVS_sf"/>
</dbReference>
<dbReference type="SUPFAM" id="SSF158446">
    <property type="entry name" value="IVS-encoded protein-like"/>
    <property type="match status" value="1"/>
</dbReference>
<protein>
    <submittedName>
        <fullName evidence="1">30S ribosomal protein S23</fullName>
    </submittedName>
</protein>
<name>A0A0A2MCG4_9FLAO</name>
<dbReference type="eggNOG" id="COG0399">
    <property type="taxonomic scope" value="Bacteria"/>
</dbReference>
<dbReference type="RefSeq" id="WP_035744588.1">
    <property type="nucleotide sequence ID" value="NZ_AUCZ01000010.1"/>
</dbReference>
<dbReference type="GO" id="GO:0005840">
    <property type="term" value="C:ribosome"/>
    <property type="evidence" value="ECO:0007669"/>
    <property type="project" value="UniProtKB-KW"/>
</dbReference>
<keyword evidence="1" id="KW-0687">Ribonucleoprotein</keyword>
<accession>A0A0A2MCG4</accession>
<proteinExistence type="predicted"/>
<dbReference type="Proteomes" id="UP000030121">
    <property type="component" value="Unassembled WGS sequence"/>
</dbReference>
<comment type="caution">
    <text evidence="1">The sequence shown here is derived from an EMBL/GenBank/DDBJ whole genome shotgun (WGS) entry which is preliminary data.</text>
</comment>
<dbReference type="EMBL" id="JRLW01000011">
    <property type="protein sequence ID" value="KGO89123.1"/>
    <property type="molecule type" value="Genomic_DNA"/>
</dbReference>
<keyword evidence="2" id="KW-1185">Reference proteome</keyword>
<dbReference type="InterPro" id="IPR012657">
    <property type="entry name" value="23S_rRNA-intervening_sequence"/>
</dbReference>
<gene>
    <name evidence="1" type="ORF">Q764_09455</name>
</gene>
<dbReference type="PANTHER" id="PTHR38471">
    <property type="entry name" value="FOUR HELIX BUNDLE PROTEIN"/>
    <property type="match status" value="1"/>
</dbReference>
<dbReference type="PANTHER" id="PTHR38471:SF2">
    <property type="entry name" value="FOUR HELIX BUNDLE PROTEIN"/>
    <property type="match status" value="1"/>
</dbReference>
<dbReference type="Pfam" id="PF05635">
    <property type="entry name" value="23S_rRNA_IVP"/>
    <property type="match status" value="1"/>
</dbReference>
<dbReference type="OrthoDB" id="9811959at2"/>
<dbReference type="CDD" id="cd16377">
    <property type="entry name" value="23S_rRNA_IVP_like"/>
    <property type="match status" value="1"/>
</dbReference>
<keyword evidence="1" id="KW-0689">Ribosomal protein</keyword>
<dbReference type="STRING" id="1121899.GCA_000430025_02207"/>